<sequence length="533" mass="58370">MDSILLTIHPQDPLWLIIAFLCGLLATLLKLPPLVGFLIAGFILNVFGVKESEFLRITADLGITLLLFTLGLKLKLRSLLAKEVWGVAASHLVIMTLTMAGFLAILHLIFEFKFDTPTAFLLGFALSFSSTVFAVKVLDEMGAASTRHSNVSIGVLIVQDIAAVAFLAISAGKWPSPWALALALLIPLRHFLHFLLDRSGHGELLLLFGMTLAVGGADLFEYVDIKGDLGALIIGILFSGHPKSEELSKGLLGFKNLFLVGFFLTVGMTALPGLQELLIAICILMVLPLKTVLYFILFSIFGLRSRTSWQSSLNLANFSEFGLIVSAIAMANGWLSPSWMAVFAIVLSFSFIISAPLATGGDDLYNRWNHLFKRFNQELADPPLKQAIPPEARLLVIGMGRVGTSIYEYIEEHLPNQVLGLDTDETKNQEHCSAKRQVIIGDGTNPDFWLQNHQLLGQIHWVILALPSPQANVSAAQRLRENHYTGQVAATIRYEDEAPPLIDQGVVFAFDIHGEAGRGFAADFLKRIDALAT</sequence>
<dbReference type="GO" id="GO:0016020">
    <property type="term" value="C:membrane"/>
    <property type="evidence" value="ECO:0007669"/>
    <property type="project" value="UniProtKB-SubCell"/>
</dbReference>
<keyword evidence="6 7" id="KW-0472">Membrane</keyword>
<feature type="transmembrane region" description="Helical" evidence="7">
    <location>
        <begin position="84"/>
        <end position="110"/>
    </location>
</feature>
<protein>
    <submittedName>
        <fullName evidence="10">Transporter, CPA2 family</fullName>
    </submittedName>
</protein>
<evidence type="ECO:0000256" key="4">
    <source>
        <dbReference type="ARBA" id="ARBA00022692"/>
    </source>
</evidence>
<accession>A0A1Y6B9B9</accession>
<keyword evidence="3" id="KW-0813">Transport</keyword>
<comment type="similarity">
    <text evidence="2">Belongs to the monovalent cation:proton antiporter 2 (CPA2) transporter (TC 2.A.37) family.</text>
</comment>
<evidence type="ECO:0000259" key="9">
    <source>
        <dbReference type="Pfam" id="PF02254"/>
    </source>
</evidence>
<dbReference type="Proteomes" id="UP000192907">
    <property type="component" value="Unassembled WGS sequence"/>
</dbReference>
<dbReference type="PANTHER" id="PTHR42751:SF1">
    <property type="entry name" value="CATION_PROTON ANTIPORTER YBAL-RELATED"/>
    <property type="match status" value="1"/>
</dbReference>
<keyword evidence="5 7" id="KW-1133">Transmembrane helix</keyword>
<evidence type="ECO:0000259" key="8">
    <source>
        <dbReference type="Pfam" id="PF00999"/>
    </source>
</evidence>
<gene>
    <name evidence="10" type="ORF">SAMN06296036_10333</name>
</gene>
<evidence type="ECO:0000313" key="11">
    <source>
        <dbReference type="Proteomes" id="UP000192907"/>
    </source>
</evidence>
<feature type="transmembrane region" description="Helical" evidence="7">
    <location>
        <begin position="150"/>
        <end position="172"/>
    </location>
</feature>
<evidence type="ECO:0000256" key="2">
    <source>
        <dbReference type="ARBA" id="ARBA00005551"/>
    </source>
</evidence>
<feature type="transmembrane region" description="Helical" evidence="7">
    <location>
        <begin position="277"/>
        <end position="303"/>
    </location>
</feature>
<dbReference type="Gene3D" id="1.20.1530.20">
    <property type="match status" value="1"/>
</dbReference>
<feature type="transmembrane region" description="Helical" evidence="7">
    <location>
        <begin position="252"/>
        <end position="271"/>
    </location>
</feature>
<keyword evidence="4 7" id="KW-0812">Transmembrane</keyword>
<dbReference type="GO" id="GO:0015297">
    <property type="term" value="F:antiporter activity"/>
    <property type="evidence" value="ECO:0007669"/>
    <property type="project" value="InterPro"/>
</dbReference>
<dbReference type="InterPro" id="IPR003148">
    <property type="entry name" value="RCK_N"/>
</dbReference>
<evidence type="ECO:0000313" key="10">
    <source>
        <dbReference type="EMBL" id="SME99775.1"/>
    </source>
</evidence>
<comment type="subcellular location">
    <subcellularLocation>
        <location evidence="1">Membrane</location>
        <topology evidence="1">Multi-pass membrane protein</topology>
    </subcellularLocation>
</comment>
<evidence type="ECO:0000256" key="7">
    <source>
        <dbReference type="SAM" id="Phobius"/>
    </source>
</evidence>
<dbReference type="GO" id="GO:1902600">
    <property type="term" value="P:proton transmembrane transport"/>
    <property type="evidence" value="ECO:0007669"/>
    <property type="project" value="InterPro"/>
</dbReference>
<feature type="domain" description="Cation/H+ exchanger transmembrane" evidence="8">
    <location>
        <begin position="17"/>
        <end position="356"/>
    </location>
</feature>
<dbReference type="Pfam" id="PF00999">
    <property type="entry name" value="Na_H_Exchanger"/>
    <property type="match status" value="1"/>
</dbReference>
<dbReference type="InterPro" id="IPR038770">
    <property type="entry name" value="Na+/solute_symporter_sf"/>
</dbReference>
<dbReference type="PANTHER" id="PTHR42751">
    <property type="entry name" value="SODIUM/HYDROGEN EXCHANGER FAMILY/TRKA DOMAIN PROTEIN"/>
    <property type="match status" value="1"/>
</dbReference>
<evidence type="ECO:0000256" key="5">
    <source>
        <dbReference type="ARBA" id="ARBA00022989"/>
    </source>
</evidence>
<dbReference type="SUPFAM" id="SSF51735">
    <property type="entry name" value="NAD(P)-binding Rossmann-fold domains"/>
    <property type="match status" value="1"/>
</dbReference>
<evidence type="ECO:0000256" key="6">
    <source>
        <dbReference type="ARBA" id="ARBA00023136"/>
    </source>
</evidence>
<reference evidence="11" key="1">
    <citation type="submission" date="2017-04" db="EMBL/GenBank/DDBJ databases">
        <authorList>
            <person name="Varghese N."/>
            <person name="Submissions S."/>
        </authorList>
    </citation>
    <scope>NUCLEOTIDE SEQUENCE [LARGE SCALE GENOMIC DNA]</scope>
    <source>
        <strain evidence="11">RKEM611</strain>
    </source>
</reference>
<dbReference type="Pfam" id="PF02254">
    <property type="entry name" value="TrkA_N"/>
    <property type="match status" value="1"/>
</dbReference>
<dbReference type="STRING" id="1513793.SAMN06296036_10333"/>
<dbReference type="Gene3D" id="3.40.50.720">
    <property type="entry name" value="NAD(P)-binding Rossmann-like Domain"/>
    <property type="match status" value="1"/>
</dbReference>
<dbReference type="EMBL" id="FWZT01000003">
    <property type="protein sequence ID" value="SME99775.1"/>
    <property type="molecule type" value="Genomic_DNA"/>
</dbReference>
<organism evidence="10 11">
    <name type="scientific">Pseudobacteriovorax antillogorgiicola</name>
    <dbReference type="NCBI Taxonomy" id="1513793"/>
    <lineage>
        <taxon>Bacteria</taxon>
        <taxon>Pseudomonadati</taxon>
        <taxon>Bdellovibrionota</taxon>
        <taxon>Oligoflexia</taxon>
        <taxon>Oligoflexales</taxon>
        <taxon>Pseudobacteriovoracaceae</taxon>
        <taxon>Pseudobacteriovorax</taxon>
    </lineage>
</organism>
<dbReference type="GO" id="GO:0006813">
    <property type="term" value="P:potassium ion transport"/>
    <property type="evidence" value="ECO:0007669"/>
    <property type="project" value="InterPro"/>
</dbReference>
<keyword evidence="11" id="KW-1185">Reference proteome</keyword>
<evidence type="ECO:0000256" key="1">
    <source>
        <dbReference type="ARBA" id="ARBA00004141"/>
    </source>
</evidence>
<dbReference type="RefSeq" id="WP_200820665.1">
    <property type="nucleotide sequence ID" value="NZ_FWZT01000003.1"/>
</dbReference>
<proteinExistence type="inferred from homology"/>
<feature type="transmembrane region" description="Helical" evidence="7">
    <location>
        <begin position="315"/>
        <end position="335"/>
    </location>
</feature>
<evidence type="ECO:0000256" key="3">
    <source>
        <dbReference type="ARBA" id="ARBA00022448"/>
    </source>
</evidence>
<feature type="domain" description="RCK N-terminal" evidence="9">
    <location>
        <begin position="395"/>
        <end position="505"/>
    </location>
</feature>
<dbReference type="AlphaFoldDB" id="A0A1Y6B9B9"/>
<feature type="transmembrane region" description="Helical" evidence="7">
    <location>
        <begin position="54"/>
        <end position="72"/>
    </location>
</feature>
<dbReference type="InterPro" id="IPR006153">
    <property type="entry name" value="Cation/H_exchanger_TM"/>
</dbReference>
<feature type="transmembrane region" description="Helical" evidence="7">
    <location>
        <begin position="116"/>
        <end position="138"/>
    </location>
</feature>
<name>A0A1Y6B9B9_9BACT</name>
<dbReference type="InterPro" id="IPR036291">
    <property type="entry name" value="NAD(P)-bd_dom_sf"/>
</dbReference>
<feature type="transmembrane region" description="Helical" evidence="7">
    <location>
        <begin position="341"/>
        <end position="365"/>
    </location>
</feature>
<feature type="transmembrane region" description="Helical" evidence="7">
    <location>
        <begin position="14"/>
        <end position="42"/>
    </location>
</feature>